<dbReference type="EMBL" id="BBMM01000003">
    <property type="protein sequence ID" value="GAK99882.1"/>
    <property type="molecule type" value="Genomic_DNA"/>
</dbReference>
<dbReference type="Proteomes" id="UP000029226">
    <property type="component" value="Unassembled WGS sequence"/>
</dbReference>
<evidence type="ECO:0000256" key="1">
    <source>
        <dbReference type="SAM" id="Phobius"/>
    </source>
</evidence>
<comment type="caution">
    <text evidence="2">The sequence shown here is derived from an EMBL/GenBank/DDBJ whole genome shotgun (WGS) entry which is preliminary data.</text>
</comment>
<reference evidence="2 3" key="1">
    <citation type="journal article" date="2014" name="Genome Announc.">
        <title>Draft Genome Sequences of Marine Flavobacterium Nonlabens Strains NR17, NR24, NR27, NR32, NR33, and Ara13.</title>
        <authorList>
            <person name="Nakanishi M."/>
            <person name="Meirelles P."/>
            <person name="Suzuki R."/>
            <person name="Takatani N."/>
            <person name="Mino S."/>
            <person name="Suda W."/>
            <person name="Oshima K."/>
            <person name="Hattori M."/>
            <person name="Ohkuma M."/>
            <person name="Hosokawa M."/>
            <person name="Miyashita K."/>
            <person name="Thompson F.L."/>
            <person name="Niwa A."/>
            <person name="Sawabe T."/>
            <person name="Sawabe T."/>
        </authorList>
    </citation>
    <scope>NUCLEOTIDE SEQUENCE [LARGE SCALE GENOMIC DNA]</scope>
    <source>
        <strain evidence="3">JCM19314</strain>
    </source>
</reference>
<name>A0A090QCE0_NONUL</name>
<accession>A0A090QCE0</accession>
<sequence length="42" mass="5015">MQLKYRKKLNQFFLLCKASIYFGAFFYAFAKALNDINPLTIY</sequence>
<evidence type="ECO:0000313" key="3">
    <source>
        <dbReference type="Proteomes" id="UP000029226"/>
    </source>
</evidence>
<keyword evidence="1" id="KW-0812">Transmembrane</keyword>
<gene>
    <name evidence="2" type="ORF">JCM19314_1067</name>
</gene>
<dbReference type="AlphaFoldDB" id="A0A090QCE0"/>
<keyword evidence="1" id="KW-0472">Membrane</keyword>
<proteinExistence type="predicted"/>
<organism evidence="2 3">
    <name type="scientific">Nonlabens ulvanivorans</name>
    <name type="common">Persicivirga ulvanivorans</name>
    <dbReference type="NCBI Taxonomy" id="906888"/>
    <lineage>
        <taxon>Bacteria</taxon>
        <taxon>Pseudomonadati</taxon>
        <taxon>Bacteroidota</taxon>
        <taxon>Flavobacteriia</taxon>
        <taxon>Flavobacteriales</taxon>
        <taxon>Flavobacteriaceae</taxon>
        <taxon>Nonlabens</taxon>
    </lineage>
</organism>
<protein>
    <submittedName>
        <fullName evidence="2">Uncharacterized protein</fullName>
    </submittedName>
</protein>
<keyword evidence="1" id="KW-1133">Transmembrane helix</keyword>
<evidence type="ECO:0000313" key="2">
    <source>
        <dbReference type="EMBL" id="GAK99882.1"/>
    </source>
</evidence>
<feature type="transmembrane region" description="Helical" evidence="1">
    <location>
        <begin position="12"/>
        <end position="30"/>
    </location>
</feature>